<dbReference type="EMBL" id="VBUC01000002">
    <property type="protein sequence ID" value="TLT01495.1"/>
    <property type="molecule type" value="Genomic_DNA"/>
</dbReference>
<dbReference type="PIRSF" id="PIRSF019015">
    <property type="entry name" value="P60_peptidase_YkfC"/>
    <property type="match status" value="1"/>
</dbReference>
<accession>A0A5J6RKC0</accession>
<evidence type="ECO:0000259" key="6">
    <source>
        <dbReference type="Pfam" id="PF00877"/>
    </source>
</evidence>
<name>A0A5J6RKC0_9BACT</name>
<dbReference type="Pfam" id="PF12912">
    <property type="entry name" value="N_NLPC_P60"/>
    <property type="match status" value="1"/>
</dbReference>
<evidence type="ECO:0000256" key="1">
    <source>
        <dbReference type="ARBA" id="ARBA00007074"/>
    </source>
</evidence>
<dbReference type="AlphaFoldDB" id="A0A5J6RKC0"/>
<dbReference type="InterPro" id="IPR038765">
    <property type="entry name" value="Papain-like_cys_pep_sf"/>
</dbReference>
<proteinExistence type="inferred from homology"/>
<dbReference type="STRING" id="1442598.GCA_000522465_00943"/>
<evidence type="ECO:0000256" key="5">
    <source>
        <dbReference type="SAM" id="SignalP"/>
    </source>
</evidence>
<evidence type="ECO:0000313" key="10">
    <source>
        <dbReference type="EMBL" id="TLT01495.1"/>
    </source>
</evidence>
<dbReference type="GO" id="GO:0006508">
    <property type="term" value="P:proteolysis"/>
    <property type="evidence" value="ECO:0007669"/>
    <property type="project" value="UniProtKB-KW"/>
</dbReference>
<evidence type="ECO:0000259" key="7">
    <source>
        <dbReference type="Pfam" id="PF12912"/>
    </source>
</evidence>
<feature type="signal peptide" evidence="5">
    <location>
        <begin position="1"/>
        <end position="20"/>
    </location>
</feature>
<dbReference type="OrthoDB" id="9799970at2"/>
<keyword evidence="3" id="KW-0378">Hydrolase</keyword>
<dbReference type="PROSITE" id="PS51257">
    <property type="entry name" value="PROKAR_LIPOPROTEIN"/>
    <property type="match status" value="1"/>
</dbReference>
<evidence type="ECO:0000313" key="9">
    <source>
        <dbReference type="EMBL" id="QKJ27289.1"/>
    </source>
</evidence>
<evidence type="ECO:0000313" key="11">
    <source>
        <dbReference type="Proteomes" id="UP000305417"/>
    </source>
</evidence>
<keyword evidence="5" id="KW-0732">Signal</keyword>
<evidence type="ECO:0000256" key="2">
    <source>
        <dbReference type="ARBA" id="ARBA00022670"/>
    </source>
</evidence>
<organism evidence="9 12">
    <name type="scientific">Aliarcobacter cibarius</name>
    <dbReference type="NCBI Taxonomy" id="255507"/>
    <lineage>
        <taxon>Bacteria</taxon>
        <taxon>Pseudomonadati</taxon>
        <taxon>Campylobacterota</taxon>
        <taxon>Epsilonproteobacteria</taxon>
        <taxon>Campylobacterales</taxon>
        <taxon>Arcobacteraceae</taxon>
        <taxon>Aliarcobacter</taxon>
    </lineage>
</organism>
<keyword evidence="11" id="KW-1185">Reference proteome</keyword>
<evidence type="ECO:0000313" key="12">
    <source>
        <dbReference type="Proteomes" id="UP000509513"/>
    </source>
</evidence>
<dbReference type="Gene3D" id="3.90.1720.10">
    <property type="entry name" value="endopeptidase domain like (from Nostoc punctiforme)"/>
    <property type="match status" value="1"/>
</dbReference>
<dbReference type="Pfam" id="PF00877">
    <property type="entry name" value="NLPC_P60"/>
    <property type="match status" value="1"/>
</dbReference>
<gene>
    <name evidence="9" type="ORF">ACBT_1380</name>
    <name evidence="10" type="ORF">FE247_01015</name>
</gene>
<dbReference type="InterPro" id="IPR039439">
    <property type="entry name" value="SH3b1_dom"/>
</dbReference>
<evidence type="ECO:0000256" key="4">
    <source>
        <dbReference type="ARBA" id="ARBA00022807"/>
    </source>
</evidence>
<dbReference type="RefSeq" id="WP_024775074.1">
    <property type="nucleotide sequence ID" value="NZ_CP043857.1"/>
</dbReference>
<keyword evidence="9" id="KW-0449">Lipoprotein</keyword>
<dbReference type="Proteomes" id="UP000509513">
    <property type="component" value="Chromosome"/>
</dbReference>
<feature type="domain" description="NlpC/P60" evidence="6">
    <location>
        <begin position="290"/>
        <end position="370"/>
    </location>
</feature>
<feature type="domain" description="SH3b1" evidence="8">
    <location>
        <begin position="141"/>
        <end position="192"/>
    </location>
</feature>
<keyword evidence="2" id="KW-0645">Protease</keyword>
<sequence>MLTKIKILSFTLFISFFLAACSTKDIKPKVPFETITPKLDLTTLSNSANDNFLDQNLASNEFFIKYFKPWSSSKLSYPKNEAMWGISYKNKKIYLENHQLASKEWFDKVIKNTNFEEYNLNVKKAITLKNTNVRVMPTNSPFFYNPKLPGEGFPFDYNQNSLIKINTPLIVSHLSVDRAWAYVESHFVGGWVDINSIAFVDEEFINEFKTSNYFVSIKEKFPIYDPVFREYVKIGSIFPKRGEKFIIASNDENQNAKITYIDLNIDEIEKMPIKYNSENRVKILNSLLEEPYGWGGLLNNRDCSSFTQDYFTVFGKYLHRNSKAQTTNGKYLDISNLTLNEKKDFIRKNAVPFSTLVYLKGHIMLYVGEKENEPLVAHNIWSIRLKDKNKQEFRHIIGKATLTTLEPGIELEGFEENSNILKKVQGITILN</sequence>
<dbReference type="InterPro" id="IPR025606">
    <property type="entry name" value="NLPC/P60_N_dom"/>
</dbReference>
<dbReference type="GO" id="GO:0008234">
    <property type="term" value="F:cysteine-type peptidase activity"/>
    <property type="evidence" value="ECO:0007669"/>
    <property type="project" value="UniProtKB-KW"/>
</dbReference>
<feature type="domain" description="NLPC/P60 N-terminal" evidence="7">
    <location>
        <begin position="11"/>
        <end position="118"/>
    </location>
</feature>
<evidence type="ECO:0000256" key="3">
    <source>
        <dbReference type="ARBA" id="ARBA00022801"/>
    </source>
</evidence>
<reference evidence="9 12" key="2">
    <citation type="submission" date="2020-05" db="EMBL/GenBank/DDBJ databases">
        <title>Complete genome sequencing of Campylobacter and Arcobacter type strains.</title>
        <authorList>
            <person name="Miller W.G."/>
            <person name="Yee E."/>
        </authorList>
    </citation>
    <scope>NUCLEOTIDE SEQUENCE [LARGE SCALE GENOMIC DNA]</scope>
    <source>
        <strain evidence="9 12">LMG 21996</strain>
    </source>
</reference>
<feature type="chain" id="PRO_5044621628" evidence="5">
    <location>
        <begin position="21"/>
        <end position="431"/>
    </location>
</feature>
<dbReference type="InterPro" id="IPR027017">
    <property type="entry name" value="P60_peptidase_YkfC"/>
</dbReference>
<dbReference type="EMBL" id="CP054051">
    <property type="protein sequence ID" value="QKJ27289.1"/>
    <property type="molecule type" value="Genomic_DNA"/>
</dbReference>
<evidence type="ECO:0000259" key="8">
    <source>
        <dbReference type="Pfam" id="PF12913"/>
    </source>
</evidence>
<protein>
    <submittedName>
        <fullName evidence="9">NlpC/P60 family lipoprotein (SH3b1, SH3b2 type SH3 domains)</fullName>
    </submittedName>
</protein>
<dbReference type="KEGG" id="acib:ACBT_1380"/>
<dbReference type="Pfam" id="PF12913">
    <property type="entry name" value="SH3_6"/>
    <property type="match status" value="1"/>
</dbReference>
<keyword evidence="4" id="KW-0788">Thiol protease</keyword>
<dbReference type="Proteomes" id="UP000305417">
    <property type="component" value="Unassembled WGS sequence"/>
</dbReference>
<dbReference type="InterPro" id="IPR000064">
    <property type="entry name" value="NLP_P60_dom"/>
</dbReference>
<reference evidence="10 11" key="1">
    <citation type="submission" date="2019-05" db="EMBL/GenBank/DDBJ databases">
        <title>Arcobacter cibarius and Arcobacter thereius providing challenges in identification an antibiotic susceptibility and Quinolone resistance.</title>
        <authorList>
            <person name="Busch A."/>
            <person name="Hanel I."/>
            <person name="Hotzel H."/>
            <person name="Tomaso H."/>
        </authorList>
    </citation>
    <scope>NUCLEOTIDE SEQUENCE [LARGE SCALE GENOMIC DNA]</scope>
    <source>
        <strain evidence="10 11">16CS0831-2</strain>
    </source>
</reference>
<dbReference type="SUPFAM" id="SSF54001">
    <property type="entry name" value="Cysteine proteinases"/>
    <property type="match status" value="1"/>
</dbReference>
<comment type="similarity">
    <text evidence="1">Belongs to the peptidase C40 family.</text>
</comment>